<protein>
    <recommendedName>
        <fullName evidence="5">MARVEL domain-containing protein</fullName>
    </recommendedName>
</protein>
<comment type="caution">
    <text evidence="3">The sequence shown here is derived from an EMBL/GenBank/DDBJ whole genome shotgun (WGS) entry which is preliminary data.</text>
</comment>
<keyword evidence="2" id="KW-1133">Transmembrane helix</keyword>
<evidence type="ECO:0000313" key="4">
    <source>
        <dbReference type="Proteomes" id="UP000521872"/>
    </source>
</evidence>
<reference evidence="3 4" key="1">
    <citation type="submission" date="2019-12" db="EMBL/GenBank/DDBJ databases">
        <authorList>
            <person name="Floudas D."/>
            <person name="Bentzer J."/>
            <person name="Ahren D."/>
            <person name="Johansson T."/>
            <person name="Persson P."/>
            <person name="Tunlid A."/>
        </authorList>
    </citation>
    <scope>NUCLEOTIDE SEQUENCE [LARGE SCALE GENOMIC DNA]</scope>
    <source>
        <strain evidence="3 4">CBS 102.39</strain>
    </source>
</reference>
<feature type="transmembrane region" description="Helical" evidence="2">
    <location>
        <begin position="46"/>
        <end position="67"/>
    </location>
</feature>
<name>A0A8H4VPG2_9AGAR</name>
<feature type="region of interest" description="Disordered" evidence="1">
    <location>
        <begin position="322"/>
        <end position="562"/>
    </location>
</feature>
<dbReference type="AlphaFoldDB" id="A0A8H4VPG2"/>
<feature type="transmembrane region" description="Helical" evidence="2">
    <location>
        <begin position="79"/>
        <end position="101"/>
    </location>
</feature>
<accession>A0A8H4VPG2</accession>
<feature type="transmembrane region" description="Helical" evidence="2">
    <location>
        <begin position="113"/>
        <end position="137"/>
    </location>
</feature>
<dbReference type="Proteomes" id="UP000521872">
    <property type="component" value="Unassembled WGS sequence"/>
</dbReference>
<keyword evidence="2" id="KW-0472">Membrane</keyword>
<feature type="transmembrane region" description="Helical" evidence="2">
    <location>
        <begin position="157"/>
        <end position="180"/>
    </location>
</feature>
<dbReference type="EMBL" id="JAACJL010000044">
    <property type="protein sequence ID" value="KAF4615299.1"/>
    <property type="molecule type" value="Genomic_DNA"/>
</dbReference>
<keyword evidence="2" id="KW-0812">Transmembrane</keyword>
<feature type="compositionally biased region" description="Low complexity" evidence="1">
    <location>
        <begin position="331"/>
        <end position="346"/>
    </location>
</feature>
<feature type="compositionally biased region" description="Polar residues" evidence="1">
    <location>
        <begin position="546"/>
        <end position="562"/>
    </location>
</feature>
<feature type="compositionally biased region" description="Basic residues" evidence="1">
    <location>
        <begin position="517"/>
        <end position="529"/>
    </location>
</feature>
<gene>
    <name evidence="3" type="ORF">D9613_002665</name>
</gene>
<organism evidence="3 4">
    <name type="scientific">Agrocybe pediades</name>
    <dbReference type="NCBI Taxonomy" id="84607"/>
    <lineage>
        <taxon>Eukaryota</taxon>
        <taxon>Fungi</taxon>
        <taxon>Dikarya</taxon>
        <taxon>Basidiomycota</taxon>
        <taxon>Agaricomycotina</taxon>
        <taxon>Agaricomycetes</taxon>
        <taxon>Agaricomycetidae</taxon>
        <taxon>Agaricales</taxon>
        <taxon>Agaricineae</taxon>
        <taxon>Strophariaceae</taxon>
        <taxon>Agrocybe</taxon>
    </lineage>
</organism>
<evidence type="ECO:0000313" key="3">
    <source>
        <dbReference type="EMBL" id="KAF4615299.1"/>
    </source>
</evidence>
<evidence type="ECO:0008006" key="5">
    <source>
        <dbReference type="Google" id="ProtNLM"/>
    </source>
</evidence>
<sequence>MLNLLKTLRYFIFGVFVICNAIITSVAVWNLGIIESIASEVIVKRIDSYLIFVGALGLLLIFTIIFFEIHGRNVVLVRVWFELSWTGLFCLMEMAGAALITAQSTSHTCDTTITTATSWVVSPFCLLYLVFSFWLFFGSLSATVSVGESPCPSTQVLQAFTWICATLLLGYFTVLSILTFMRRTEDPTIWDCAVRRFPVLINNYRVNKSPSSTPLPRFSGQTGVPIIAAPVPRRVAVIREPVLSYQSGLSQEYEIEHFQSPASLLGHGNAPDTITRALERISTTGANQRQSQSFAQQAQQLPELSGETSILPSPFYHSSVQTALEPKDRTQQQQQNLSTQLPTTQSRPIRPLPVARTESGARRLPPSPPPLGDWPRLDATARTTDRKTSRVKRKPLPQPSQVEVELESQQYQPQPQPQPQPSSSRPQPRQEEALPSTSNAQVWDRSYSSRTQHEAVHPTTSTSIPLPSIPQPQPRAARKPPRPLPPPQPSSYRLDASELTAALQPLAAEANNPSSPRIKHRPSGPRRKSNSIDDGRGDSGGWQIARPTSNLGSLRTIWASSS</sequence>
<proteinExistence type="predicted"/>
<evidence type="ECO:0000256" key="2">
    <source>
        <dbReference type="SAM" id="Phobius"/>
    </source>
</evidence>
<evidence type="ECO:0000256" key="1">
    <source>
        <dbReference type="SAM" id="MobiDB-lite"/>
    </source>
</evidence>
<feature type="transmembrane region" description="Helical" evidence="2">
    <location>
        <begin position="12"/>
        <end position="34"/>
    </location>
</feature>
<feature type="compositionally biased region" description="Polar residues" evidence="1">
    <location>
        <begin position="435"/>
        <end position="450"/>
    </location>
</feature>
<keyword evidence="4" id="KW-1185">Reference proteome</keyword>